<evidence type="ECO:0000256" key="2">
    <source>
        <dbReference type="ARBA" id="ARBA00022723"/>
    </source>
</evidence>
<keyword evidence="2" id="KW-0479">Metal-binding</keyword>
<sequence>VEINFVDRDGDVITVNAKVGDTLLDVAKDNDVDLEGACEGTLSCSTCHIIFKPEEMAALNLDEPSDEELDMLDLAYGLEKTSRLGCQILVTKDFKGITLRVPEAQRDVRDL</sequence>
<dbReference type="GO" id="GO:0009055">
    <property type="term" value="F:electron transfer activity"/>
    <property type="evidence" value="ECO:0007669"/>
    <property type="project" value="TreeGrafter"/>
</dbReference>
<name>A0AAD9R032_ACRCE</name>
<dbReference type="EMBL" id="JARQWQ010000007">
    <property type="protein sequence ID" value="KAK2570674.1"/>
    <property type="molecule type" value="Genomic_DNA"/>
</dbReference>
<dbReference type="GO" id="GO:0051537">
    <property type="term" value="F:2 iron, 2 sulfur cluster binding"/>
    <property type="evidence" value="ECO:0007669"/>
    <property type="project" value="UniProtKB-KW"/>
</dbReference>
<reference evidence="7" key="2">
    <citation type="journal article" date="2023" name="Science">
        <title>Genomic signatures of disease resistance in endangered staghorn corals.</title>
        <authorList>
            <person name="Vollmer S.V."/>
            <person name="Selwyn J.D."/>
            <person name="Despard B.A."/>
            <person name="Roesel C.L."/>
        </authorList>
    </citation>
    <scope>NUCLEOTIDE SEQUENCE</scope>
    <source>
        <strain evidence="7">K2</strain>
    </source>
</reference>
<evidence type="ECO:0000256" key="1">
    <source>
        <dbReference type="ARBA" id="ARBA00022714"/>
    </source>
</evidence>
<dbReference type="CDD" id="cd00207">
    <property type="entry name" value="fer2"/>
    <property type="match status" value="1"/>
</dbReference>
<evidence type="ECO:0000256" key="4">
    <source>
        <dbReference type="ARBA" id="ARBA00023014"/>
    </source>
</evidence>
<keyword evidence="1" id="KW-0001">2Fe-2S</keyword>
<dbReference type="InterPro" id="IPR018298">
    <property type="entry name" value="Adrenodoxin_Fe-S_BS"/>
</dbReference>
<evidence type="ECO:0000256" key="3">
    <source>
        <dbReference type="ARBA" id="ARBA00023004"/>
    </source>
</evidence>
<evidence type="ECO:0000313" key="7">
    <source>
        <dbReference type="EMBL" id="KAK2570674.1"/>
    </source>
</evidence>
<evidence type="ECO:0000259" key="6">
    <source>
        <dbReference type="PROSITE" id="PS51085"/>
    </source>
</evidence>
<dbReference type="PANTHER" id="PTHR23426">
    <property type="entry name" value="FERREDOXIN/ADRENODOXIN"/>
    <property type="match status" value="1"/>
</dbReference>
<gene>
    <name evidence="7" type="ORF">P5673_004361</name>
</gene>
<organism evidence="7 8">
    <name type="scientific">Acropora cervicornis</name>
    <name type="common">Staghorn coral</name>
    <dbReference type="NCBI Taxonomy" id="6130"/>
    <lineage>
        <taxon>Eukaryota</taxon>
        <taxon>Metazoa</taxon>
        <taxon>Cnidaria</taxon>
        <taxon>Anthozoa</taxon>
        <taxon>Hexacorallia</taxon>
        <taxon>Scleractinia</taxon>
        <taxon>Astrocoeniina</taxon>
        <taxon>Acroporidae</taxon>
        <taxon>Acropora</taxon>
    </lineage>
</organism>
<accession>A0AAD9R032</accession>
<evidence type="ECO:0000256" key="5">
    <source>
        <dbReference type="ARBA" id="ARBA00034078"/>
    </source>
</evidence>
<dbReference type="InterPro" id="IPR036010">
    <property type="entry name" value="2Fe-2S_ferredoxin-like_sf"/>
</dbReference>
<dbReference type="Pfam" id="PF00111">
    <property type="entry name" value="Fer2"/>
    <property type="match status" value="1"/>
</dbReference>
<comment type="cofactor">
    <cofactor evidence="5">
        <name>[2Fe-2S] cluster</name>
        <dbReference type="ChEBI" id="CHEBI:190135"/>
    </cofactor>
</comment>
<keyword evidence="8" id="KW-1185">Reference proteome</keyword>
<dbReference type="InterPro" id="IPR001041">
    <property type="entry name" value="2Fe-2S_ferredoxin-type"/>
</dbReference>
<dbReference type="Gene3D" id="3.10.20.30">
    <property type="match status" value="1"/>
</dbReference>
<keyword evidence="4" id="KW-0411">Iron-sulfur</keyword>
<dbReference type="AlphaFoldDB" id="A0AAD9R032"/>
<reference evidence="7" key="1">
    <citation type="journal article" date="2023" name="G3 (Bethesda)">
        <title>Whole genome assembly and annotation of the endangered Caribbean coral Acropora cervicornis.</title>
        <authorList>
            <person name="Selwyn J.D."/>
            <person name="Vollmer S.V."/>
        </authorList>
    </citation>
    <scope>NUCLEOTIDE SEQUENCE</scope>
    <source>
        <strain evidence="7">K2</strain>
    </source>
</reference>
<dbReference type="Proteomes" id="UP001249851">
    <property type="component" value="Unassembled WGS sequence"/>
</dbReference>
<dbReference type="PROSITE" id="PS00814">
    <property type="entry name" value="ADX"/>
    <property type="match status" value="1"/>
</dbReference>
<evidence type="ECO:0000313" key="8">
    <source>
        <dbReference type="Proteomes" id="UP001249851"/>
    </source>
</evidence>
<dbReference type="SUPFAM" id="SSF54292">
    <property type="entry name" value="2Fe-2S ferredoxin-like"/>
    <property type="match status" value="1"/>
</dbReference>
<protein>
    <submittedName>
        <fullName evidence="7">Adrenodoxin-like protein 2</fullName>
    </submittedName>
</protein>
<feature type="non-terminal residue" evidence="7">
    <location>
        <position position="111"/>
    </location>
</feature>
<dbReference type="PANTHER" id="PTHR23426:SF76">
    <property type="entry name" value="ADRENODOXIN-LIKE PROTEIN 2, MITOCHONDRIAL"/>
    <property type="match status" value="1"/>
</dbReference>
<keyword evidence="3" id="KW-0408">Iron</keyword>
<dbReference type="GO" id="GO:0046872">
    <property type="term" value="F:metal ion binding"/>
    <property type="evidence" value="ECO:0007669"/>
    <property type="project" value="UniProtKB-KW"/>
</dbReference>
<feature type="domain" description="2Fe-2S ferredoxin-type" evidence="6">
    <location>
        <begin position="1"/>
        <end position="105"/>
    </location>
</feature>
<dbReference type="InterPro" id="IPR012675">
    <property type="entry name" value="Beta-grasp_dom_sf"/>
</dbReference>
<comment type="caution">
    <text evidence="7">The sequence shown here is derived from an EMBL/GenBank/DDBJ whole genome shotgun (WGS) entry which is preliminary data.</text>
</comment>
<dbReference type="PROSITE" id="PS51085">
    <property type="entry name" value="2FE2S_FER_2"/>
    <property type="match status" value="1"/>
</dbReference>
<dbReference type="InterPro" id="IPR001055">
    <property type="entry name" value="Adrenodoxin-like"/>
</dbReference>
<proteinExistence type="predicted"/>
<dbReference type="GO" id="GO:0140647">
    <property type="term" value="P:P450-containing electron transport chain"/>
    <property type="evidence" value="ECO:0007669"/>
    <property type="project" value="InterPro"/>
</dbReference>
<dbReference type="GO" id="GO:0005739">
    <property type="term" value="C:mitochondrion"/>
    <property type="evidence" value="ECO:0007669"/>
    <property type="project" value="TreeGrafter"/>
</dbReference>